<dbReference type="GO" id="GO:0016787">
    <property type="term" value="F:hydrolase activity"/>
    <property type="evidence" value="ECO:0007669"/>
    <property type="project" value="UniProtKB-KW"/>
</dbReference>
<accession>A0A1G2L5C5</accession>
<dbReference type="GO" id="GO:0043138">
    <property type="term" value="F:3'-5' DNA helicase activity"/>
    <property type="evidence" value="ECO:0007669"/>
    <property type="project" value="TreeGrafter"/>
</dbReference>
<dbReference type="GO" id="GO:0005829">
    <property type="term" value="C:cytosol"/>
    <property type="evidence" value="ECO:0007669"/>
    <property type="project" value="TreeGrafter"/>
</dbReference>
<dbReference type="GO" id="GO:0005524">
    <property type="term" value="F:ATP binding"/>
    <property type="evidence" value="ECO:0007669"/>
    <property type="project" value="UniProtKB-KW"/>
</dbReference>
<dbReference type="InterPro" id="IPR027417">
    <property type="entry name" value="P-loop_NTPase"/>
</dbReference>
<keyword evidence="3" id="KW-0347">Helicase</keyword>
<evidence type="ECO:0000259" key="5">
    <source>
        <dbReference type="Pfam" id="PF13361"/>
    </source>
</evidence>
<feature type="domain" description="UvrD-like helicase C-terminal" evidence="5">
    <location>
        <begin position="28"/>
        <end position="145"/>
    </location>
</feature>
<dbReference type="AlphaFoldDB" id="A0A1G2L5C5"/>
<dbReference type="InterPro" id="IPR014017">
    <property type="entry name" value="DNA_helicase_UvrD-like_C"/>
</dbReference>
<dbReference type="Proteomes" id="UP000177982">
    <property type="component" value="Unassembled WGS sequence"/>
</dbReference>
<keyword evidence="2" id="KW-0378">Hydrolase</keyword>
<evidence type="ECO:0000313" key="7">
    <source>
        <dbReference type="Proteomes" id="UP000177982"/>
    </source>
</evidence>
<evidence type="ECO:0000256" key="1">
    <source>
        <dbReference type="ARBA" id="ARBA00022741"/>
    </source>
</evidence>
<proteinExistence type="predicted"/>
<dbReference type="GO" id="GO:0003677">
    <property type="term" value="F:DNA binding"/>
    <property type="evidence" value="ECO:0007669"/>
    <property type="project" value="InterPro"/>
</dbReference>
<dbReference type="Gene3D" id="3.40.50.300">
    <property type="entry name" value="P-loop containing nucleotide triphosphate hydrolases"/>
    <property type="match status" value="1"/>
</dbReference>
<comment type="caution">
    <text evidence="6">The sequence shown here is derived from an EMBL/GenBank/DDBJ whole genome shotgun (WGS) entry which is preliminary data.</text>
</comment>
<evidence type="ECO:0000313" key="6">
    <source>
        <dbReference type="EMBL" id="OHA05972.1"/>
    </source>
</evidence>
<protein>
    <recommendedName>
        <fullName evidence="5">UvrD-like helicase C-terminal domain-containing protein</fullName>
    </recommendedName>
</protein>
<dbReference type="Gene3D" id="1.10.486.10">
    <property type="entry name" value="PCRA, domain 4"/>
    <property type="match status" value="1"/>
</dbReference>
<evidence type="ECO:0000256" key="3">
    <source>
        <dbReference type="ARBA" id="ARBA00022806"/>
    </source>
</evidence>
<name>A0A1G2L5C5_9BACT</name>
<dbReference type="EMBL" id="MHQO01000040">
    <property type="protein sequence ID" value="OHA05972.1"/>
    <property type="molecule type" value="Genomic_DNA"/>
</dbReference>
<dbReference type="SUPFAM" id="SSF52540">
    <property type="entry name" value="P-loop containing nucleoside triphosphate hydrolases"/>
    <property type="match status" value="1"/>
</dbReference>
<gene>
    <name evidence="6" type="ORF">A2934_03940</name>
</gene>
<dbReference type="Pfam" id="PF13361">
    <property type="entry name" value="UvrD_C"/>
    <property type="match status" value="1"/>
</dbReference>
<evidence type="ECO:0000256" key="2">
    <source>
        <dbReference type="ARBA" id="ARBA00022801"/>
    </source>
</evidence>
<evidence type="ECO:0000256" key="4">
    <source>
        <dbReference type="ARBA" id="ARBA00022840"/>
    </source>
</evidence>
<dbReference type="InterPro" id="IPR000212">
    <property type="entry name" value="DNA_helicase_UvrD/REP"/>
</dbReference>
<organism evidence="6 7">
    <name type="scientific">Candidatus Sungbacteria bacterium RIFCSPLOWO2_01_FULL_47_10</name>
    <dbReference type="NCBI Taxonomy" id="1802276"/>
    <lineage>
        <taxon>Bacteria</taxon>
        <taxon>Candidatus Sungiibacteriota</taxon>
    </lineage>
</organism>
<reference evidence="6 7" key="1">
    <citation type="journal article" date="2016" name="Nat. Commun.">
        <title>Thousands of microbial genomes shed light on interconnected biogeochemical processes in an aquifer system.</title>
        <authorList>
            <person name="Anantharaman K."/>
            <person name="Brown C.T."/>
            <person name="Hug L.A."/>
            <person name="Sharon I."/>
            <person name="Castelle C.J."/>
            <person name="Probst A.J."/>
            <person name="Thomas B.C."/>
            <person name="Singh A."/>
            <person name="Wilkins M.J."/>
            <person name="Karaoz U."/>
            <person name="Brodie E.L."/>
            <person name="Williams K.H."/>
            <person name="Hubbard S.S."/>
            <person name="Banfield J.F."/>
        </authorList>
    </citation>
    <scope>NUCLEOTIDE SEQUENCE [LARGE SCALE GENOMIC DNA]</scope>
</reference>
<keyword evidence="4" id="KW-0067">ATP-binding</keyword>
<keyword evidence="1" id="KW-0547">Nucleotide-binding</keyword>
<dbReference type="GO" id="GO:0000725">
    <property type="term" value="P:recombinational repair"/>
    <property type="evidence" value="ECO:0007669"/>
    <property type="project" value="TreeGrafter"/>
</dbReference>
<dbReference type="PANTHER" id="PTHR11070:SF2">
    <property type="entry name" value="ATP-DEPENDENT DNA HELICASE SRS2"/>
    <property type="match status" value="1"/>
</dbReference>
<sequence>MSELRGRLSQTPLPLLIKELIKKIRYEEYLEESFPDSDSRIENIRELAGLSRRFEDEHPADALSRMLEEASLMSAQDEMTERKDILHLMTLHAAKGLEFSFVFVTGVEEGIFPHAKSLFDAVQLEEERRLCYVGITRSKERLWLLRARRRMLWGSVQANPESRFLKEIPKELLNVTNLAGDDFFGEDEDEELYVDE</sequence>
<dbReference type="PANTHER" id="PTHR11070">
    <property type="entry name" value="UVRD / RECB / PCRA DNA HELICASE FAMILY MEMBER"/>
    <property type="match status" value="1"/>
</dbReference>